<organism evidence="2 3">
    <name type="scientific">Thiorhodococcus mannitoliphagus</name>
    <dbReference type="NCBI Taxonomy" id="329406"/>
    <lineage>
        <taxon>Bacteria</taxon>
        <taxon>Pseudomonadati</taxon>
        <taxon>Pseudomonadota</taxon>
        <taxon>Gammaproteobacteria</taxon>
        <taxon>Chromatiales</taxon>
        <taxon>Chromatiaceae</taxon>
        <taxon>Thiorhodococcus</taxon>
    </lineage>
</organism>
<sequence length="189" mass="20537">MSSQPLDGLLRRALIRCLLSMLMVLSAPPAVAETAVEPLKVAYLYNFTRFIDWPDPAPGSPFVIAVLDDAPLAEALRALEREHRRAEDRSIAIREISATDRIGDCQILFVGAAAQDRLPSLLAAVANKPILLVGDSPGLARRGIAINFFLKPDILGEGQRLRFEMNPAALAGRGLKVSSQLYDVARVLP</sequence>
<proteinExistence type="predicted"/>
<dbReference type="RefSeq" id="WP_164655146.1">
    <property type="nucleotide sequence ID" value="NZ_JAAIJR010000080.1"/>
</dbReference>
<evidence type="ECO:0000313" key="3">
    <source>
        <dbReference type="Proteomes" id="UP000471640"/>
    </source>
</evidence>
<name>A0A6P1DWG0_9GAMM</name>
<dbReference type="InterPro" id="IPR025293">
    <property type="entry name" value="YfiR/HmsC-like"/>
</dbReference>
<gene>
    <name evidence="2" type="ORF">G3480_17340</name>
</gene>
<reference evidence="2 3" key="2">
    <citation type="submission" date="2020-02" db="EMBL/GenBank/DDBJ databases">
        <title>Genome sequences of Thiorhodococcus mannitoliphagus and Thiorhodococcus minor, purple sulfur photosynthetic bacteria in the gammaproteobacterial family, Chromatiaceae.</title>
        <authorList>
            <person name="Aviles F.A."/>
            <person name="Meyer T.E."/>
            <person name="Kyndt J.A."/>
        </authorList>
    </citation>
    <scope>NUCLEOTIDE SEQUENCE [LARGE SCALE GENOMIC DNA]</scope>
    <source>
        <strain evidence="2 3">DSM 18266</strain>
    </source>
</reference>
<protein>
    <submittedName>
        <fullName evidence="2">YfiR family protein</fullName>
    </submittedName>
</protein>
<evidence type="ECO:0000313" key="2">
    <source>
        <dbReference type="EMBL" id="NEX22049.1"/>
    </source>
</evidence>
<comment type="caution">
    <text evidence="2">The sequence shown here is derived from an EMBL/GenBank/DDBJ whole genome shotgun (WGS) entry which is preliminary data.</text>
</comment>
<dbReference type="EMBL" id="JAAIJR010000080">
    <property type="protein sequence ID" value="NEX22049.1"/>
    <property type="molecule type" value="Genomic_DNA"/>
</dbReference>
<feature type="chain" id="PRO_5026753561" evidence="1">
    <location>
        <begin position="33"/>
        <end position="189"/>
    </location>
</feature>
<keyword evidence="1" id="KW-0732">Signal</keyword>
<dbReference type="Proteomes" id="UP000471640">
    <property type="component" value="Unassembled WGS sequence"/>
</dbReference>
<dbReference type="AlphaFoldDB" id="A0A6P1DWG0"/>
<reference evidence="3" key="1">
    <citation type="journal article" date="2020" name="Microbiol. Resour. Announc.">
        <title>Draft Genome Sequences of Thiorhodococcus mannitoliphagus and Thiorhodococcus minor, Purple Sulfur Photosynthetic Bacteria in the Gammaproteobacterial Family Chromatiaceae.</title>
        <authorList>
            <person name="Aviles F.A."/>
            <person name="Meyer T.E."/>
            <person name="Kyndt J.A."/>
        </authorList>
    </citation>
    <scope>NUCLEOTIDE SEQUENCE [LARGE SCALE GENOMIC DNA]</scope>
    <source>
        <strain evidence="3">DSM 18266</strain>
    </source>
</reference>
<keyword evidence="3" id="KW-1185">Reference proteome</keyword>
<accession>A0A6P1DWG0</accession>
<evidence type="ECO:0000256" key="1">
    <source>
        <dbReference type="SAM" id="SignalP"/>
    </source>
</evidence>
<feature type="signal peptide" evidence="1">
    <location>
        <begin position="1"/>
        <end position="32"/>
    </location>
</feature>
<dbReference type="Pfam" id="PF13689">
    <property type="entry name" value="DUF4154"/>
    <property type="match status" value="1"/>
</dbReference>